<accession>A0ACB9RH80</accession>
<organism evidence="1 2">
    <name type="scientific">Melastoma candidum</name>
    <dbReference type="NCBI Taxonomy" id="119954"/>
    <lineage>
        <taxon>Eukaryota</taxon>
        <taxon>Viridiplantae</taxon>
        <taxon>Streptophyta</taxon>
        <taxon>Embryophyta</taxon>
        <taxon>Tracheophyta</taxon>
        <taxon>Spermatophyta</taxon>
        <taxon>Magnoliopsida</taxon>
        <taxon>eudicotyledons</taxon>
        <taxon>Gunneridae</taxon>
        <taxon>Pentapetalae</taxon>
        <taxon>rosids</taxon>
        <taxon>malvids</taxon>
        <taxon>Myrtales</taxon>
        <taxon>Melastomataceae</taxon>
        <taxon>Melastomatoideae</taxon>
        <taxon>Melastomateae</taxon>
        <taxon>Melastoma</taxon>
    </lineage>
</organism>
<dbReference type="EMBL" id="CM042883">
    <property type="protein sequence ID" value="KAI4378250.1"/>
    <property type="molecule type" value="Genomic_DNA"/>
</dbReference>
<keyword evidence="2" id="KW-1185">Reference proteome</keyword>
<proteinExistence type="predicted"/>
<protein>
    <submittedName>
        <fullName evidence="1">Uncharacterized protein</fullName>
    </submittedName>
</protein>
<comment type="caution">
    <text evidence="1">The sequence shown here is derived from an EMBL/GenBank/DDBJ whole genome shotgun (WGS) entry which is preliminary data.</text>
</comment>
<dbReference type="Proteomes" id="UP001057402">
    <property type="component" value="Chromosome 4"/>
</dbReference>
<evidence type="ECO:0000313" key="1">
    <source>
        <dbReference type="EMBL" id="KAI4378250.1"/>
    </source>
</evidence>
<gene>
    <name evidence="1" type="ORF">MLD38_015754</name>
</gene>
<reference evidence="2" key="1">
    <citation type="journal article" date="2023" name="Front. Plant Sci.">
        <title>Chromosomal-level genome assembly of Melastoma candidum provides insights into trichome evolution.</title>
        <authorList>
            <person name="Zhong Y."/>
            <person name="Wu W."/>
            <person name="Sun C."/>
            <person name="Zou P."/>
            <person name="Liu Y."/>
            <person name="Dai S."/>
            <person name="Zhou R."/>
        </authorList>
    </citation>
    <scope>NUCLEOTIDE SEQUENCE [LARGE SCALE GENOMIC DNA]</scope>
</reference>
<sequence>MGCKNFFSVPTIVLLWVWMHSAGVRGANFDVRHYGARANGRSDDSSAMMNAWNDACASDAGTVTTFTIPPGNYLVGPLNFQGPCKAPSVNVQLQGTLVAPSELNKVKSQGAWVIFQNIDGLTMSGGGTFDGQGAVAWSKNGCQRGGMCDSLPVNLEFSSITNGIVEDITSLNSKLFHIELINCKNMTLQQLTINAPGNSLNTDGIHIGRSTGINITDIDIKTGDDCISFGDGSQQVYVSGVTCGPGHGISVGSLGKFQGEQPVTGLTVKNCTLTNTMNGVRVKTWPASISSMASNLRFEDIKMMNVGTPILIDQQYCPYGRCQLKVPSRVKLSDIIFTGIQGTSSTPVTVKLACSAGVPCQNVQVSNINLRYDGDDGNSTSLCSNVKPTTSGMLFPQLCTAEVPAP</sequence>
<evidence type="ECO:0000313" key="2">
    <source>
        <dbReference type="Proteomes" id="UP001057402"/>
    </source>
</evidence>
<name>A0ACB9RH80_9MYRT</name>